<organism evidence="11">
    <name type="scientific">Aphanomyces invadans</name>
    <dbReference type="NCBI Taxonomy" id="157072"/>
    <lineage>
        <taxon>Eukaryota</taxon>
        <taxon>Sar</taxon>
        <taxon>Stramenopiles</taxon>
        <taxon>Oomycota</taxon>
        <taxon>Saprolegniomycetes</taxon>
        <taxon>Saprolegniales</taxon>
        <taxon>Verrucalvaceae</taxon>
        <taxon>Aphanomyces</taxon>
    </lineage>
</organism>
<dbReference type="OrthoDB" id="66620at2759"/>
<keyword evidence="4" id="KW-0547">Nucleotide-binding</keyword>
<keyword evidence="6 9" id="KW-1133">Transmembrane helix</keyword>
<dbReference type="Pfam" id="PF01061">
    <property type="entry name" value="ABC2_membrane"/>
    <property type="match status" value="2"/>
</dbReference>
<dbReference type="Pfam" id="PF19055">
    <property type="entry name" value="ABC2_membrane_7"/>
    <property type="match status" value="1"/>
</dbReference>
<feature type="transmembrane region" description="Helical" evidence="9">
    <location>
        <begin position="534"/>
        <end position="554"/>
    </location>
</feature>
<protein>
    <recommendedName>
        <fullName evidence="10">ABC transporter domain-containing protein</fullName>
    </recommendedName>
</protein>
<comment type="subcellular location">
    <subcellularLocation>
        <location evidence="1">Membrane</location>
        <topology evidence="1">Multi-pass membrane protein</topology>
    </subcellularLocation>
</comment>
<dbReference type="InterPro" id="IPR043926">
    <property type="entry name" value="ABCG_dom"/>
</dbReference>
<feature type="transmembrane region" description="Helical" evidence="9">
    <location>
        <begin position="465"/>
        <end position="492"/>
    </location>
</feature>
<dbReference type="InterPro" id="IPR003439">
    <property type="entry name" value="ABC_transporter-like_ATP-bd"/>
</dbReference>
<evidence type="ECO:0000256" key="7">
    <source>
        <dbReference type="ARBA" id="ARBA00023136"/>
    </source>
</evidence>
<evidence type="ECO:0000256" key="8">
    <source>
        <dbReference type="SAM" id="MobiDB-lite"/>
    </source>
</evidence>
<dbReference type="STRING" id="157072.A0A024TW32"/>
<feature type="transmembrane region" description="Helical" evidence="9">
    <location>
        <begin position="425"/>
        <end position="444"/>
    </location>
</feature>
<dbReference type="RefSeq" id="XP_008873074.1">
    <property type="nucleotide sequence ID" value="XM_008874852.1"/>
</dbReference>
<evidence type="ECO:0000256" key="1">
    <source>
        <dbReference type="ARBA" id="ARBA00004141"/>
    </source>
</evidence>
<reference evidence="11" key="1">
    <citation type="submission" date="2013-12" db="EMBL/GenBank/DDBJ databases">
        <title>The Genome Sequence of Aphanomyces invadans NJM9701.</title>
        <authorList>
            <consortium name="The Broad Institute Genomics Platform"/>
            <person name="Russ C."/>
            <person name="Tyler B."/>
            <person name="van West P."/>
            <person name="Dieguez-Uribeondo J."/>
            <person name="Young S.K."/>
            <person name="Zeng Q."/>
            <person name="Gargeya S."/>
            <person name="Fitzgerald M."/>
            <person name="Abouelleil A."/>
            <person name="Alvarado L."/>
            <person name="Chapman S.B."/>
            <person name="Gainer-Dewar J."/>
            <person name="Goldberg J."/>
            <person name="Griggs A."/>
            <person name="Gujja S."/>
            <person name="Hansen M."/>
            <person name="Howarth C."/>
            <person name="Imamovic A."/>
            <person name="Ireland A."/>
            <person name="Larimer J."/>
            <person name="McCowan C."/>
            <person name="Murphy C."/>
            <person name="Pearson M."/>
            <person name="Poon T.W."/>
            <person name="Priest M."/>
            <person name="Roberts A."/>
            <person name="Saif S."/>
            <person name="Shea T."/>
            <person name="Sykes S."/>
            <person name="Wortman J."/>
            <person name="Nusbaum C."/>
            <person name="Birren B."/>
        </authorList>
    </citation>
    <scope>NUCLEOTIDE SEQUENCE [LARGE SCALE GENOMIC DNA]</scope>
    <source>
        <strain evidence="11">NJM9701</strain>
    </source>
</reference>
<keyword evidence="7 9" id="KW-0472">Membrane</keyword>
<dbReference type="SMART" id="SM00382">
    <property type="entry name" value="AAA"/>
    <property type="match status" value="2"/>
</dbReference>
<dbReference type="GeneID" id="20085975"/>
<feature type="domain" description="ABC transporter" evidence="10">
    <location>
        <begin position="699"/>
        <end position="936"/>
    </location>
</feature>
<evidence type="ECO:0000256" key="6">
    <source>
        <dbReference type="ARBA" id="ARBA00022989"/>
    </source>
</evidence>
<dbReference type="eggNOG" id="KOG0065">
    <property type="taxonomic scope" value="Eukaryota"/>
</dbReference>
<evidence type="ECO:0000256" key="4">
    <source>
        <dbReference type="ARBA" id="ARBA00022741"/>
    </source>
</evidence>
<dbReference type="SUPFAM" id="SSF52540">
    <property type="entry name" value="P-loop containing nucleoside triphosphate hydrolases"/>
    <property type="match status" value="2"/>
</dbReference>
<dbReference type="InterPro" id="IPR017871">
    <property type="entry name" value="ABC_transporter-like_CS"/>
</dbReference>
<keyword evidence="2" id="KW-0813">Transport</keyword>
<dbReference type="Gene3D" id="3.40.50.300">
    <property type="entry name" value="P-loop containing nucleotide triphosphate hydrolases"/>
    <property type="match status" value="2"/>
</dbReference>
<sequence>MRTKRSSAVKPTNAETAPTKRRSVPPNMAKPSVAAEDFTQYLQHLKESGLAGQPVQVTLDHFTFRKPHDPSSFVLHDVHGTLEPGSMTLVLGPPQSGKSALLKTLAGVYHYKGSPTKHITGSVSYNGLSPRDIHVHDIATFVGQTDEHIPTLTVLETFEFAHACRGPSNSTEWQRSAVALVNALGLTTCANTRVGNEMLRGISGGQRRRVSLGEMVTGQAPLLLLDEYTTGLDTTVALALTTKLRDMCKFLQYTLVCSLLQPPPEVFELFDNIVLLNEGHVCYFGPRTDCVPYFRSIGYVCPGRLDAAEFIQHVSTDLGKLTKDAAFTGDVPCTPVDFSNAFRASPAALVRRHAAAIPLSQRPPHVKKSLVKQFALVFQRQLKLVRRDKRFNRVRVGQSTVFGVIIGSLFWQLDDGPHSLVSKAGLFFLTILFTSMTTISNIAYTMEVRNIYIKQSYFQLYPAAVYAVSESAIEVAATLVQVLLFTVSSYWMCGFSDTNNGMPYGFYYVVVFLNSVSMCQLFKCCGAVAATRTTGLILAATFIFIELVFSGFAVRESVLPDGLKWIYWLNPASWAFRGLVQNEFSSPVSAYDAIHPRLHIRMGHYYMALMGVSQNLDYMPGAVVYLLGFFVALVMATALAYHTLKHEKRYSGDSAARHRTVLDPMAQTNRRDSVKLVADQFPVDFAPVTLSFRDLRYTVVLADKVKAKGGAKYATVELLRGIHGHCRPHTLTALMGSSGAGKSTLLDVLAGRKNSGTVAGELFVQGRPMTKRDQRRFGYVEQTDMHCMRTTVVEAFEFSARLRLPESGQRNARNIIQSTLGLLELGNIQHASLTTLSGEQMKRVTIGVELVANPSVLFLDEPTSGLDVHAANVVMEAVKRIAAAGRTVICTIHQPSLSLFELFDDLILLQTGGLQVYCGPVGLESSDLLGHFESIANVRMHHNVENPATYMLDVMTAHPEIDFHAIYSTSAQREKTLKAIEAVCQAHDTDAAGRVVVKSSESTTTHGGGYATSFGTQFWWLLHRMCRKYWRTREYSAGRVGVNLFVALLLGLLFSAKRLTYTSDVDSQMGLVFIAPLFMGVIAVITGLPVVDAERMVFFREHSSGMYAALPYSLAVGVVELPYVAFNGTVFVVVFYYLVGLHPTADALGWFYVLFVCYTLYATYLGQFLVTTLPDVRTATVVSGALNSVFSIFSGYFIHRDKIPAAWSGLYWVSPLHYMMEGVMVTQFLQNDGNVTVGSASTGALAPDPISIRQYVDSVFDGTISYDHRFQDLVALLVWIAVLRVGNALSQAYISHVSR</sequence>
<evidence type="ECO:0000313" key="11">
    <source>
        <dbReference type="EMBL" id="ETV98199.1"/>
    </source>
</evidence>
<dbReference type="InterPro" id="IPR003593">
    <property type="entry name" value="AAA+_ATPase"/>
</dbReference>
<feature type="transmembrane region" description="Helical" evidence="9">
    <location>
        <begin position="1150"/>
        <end position="1171"/>
    </location>
</feature>
<keyword evidence="3 9" id="KW-0812">Transmembrane</keyword>
<evidence type="ECO:0000256" key="9">
    <source>
        <dbReference type="SAM" id="Phobius"/>
    </source>
</evidence>
<dbReference type="GO" id="GO:0016887">
    <property type="term" value="F:ATP hydrolysis activity"/>
    <property type="evidence" value="ECO:0007669"/>
    <property type="project" value="InterPro"/>
</dbReference>
<feature type="transmembrane region" description="Helical" evidence="9">
    <location>
        <begin position="1273"/>
        <end position="1294"/>
    </location>
</feature>
<proteinExistence type="predicted"/>
<dbReference type="GO" id="GO:0140359">
    <property type="term" value="F:ABC-type transporter activity"/>
    <property type="evidence" value="ECO:0007669"/>
    <property type="project" value="InterPro"/>
</dbReference>
<keyword evidence="5" id="KW-0067">ATP-binding</keyword>
<dbReference type="GO" id="GO:0016020">
    <property type="term" value="C:membrane"/>
    <property type="evidence" value="ECO:0007669"/>
    <property type="project" value="UniProtKB-SubCell"/>
</dbReference>
<feature type="transmembrane region" description="Helical" evidence="9">
    <location>
        <begin position="504"/>
        <end position="522"/>
    </location>
</feature>
<feature type="transmembrane region" description="Helical" evidence="9">
    <location>
        <begin position="396"/>
        <end position="413"/>
    </location>
</feature>
<feature type="transmembrane region" description="Helical" evidence="9">
    <location>
        <begin position="1112"/>
        <end position="1138"/>
    </location>
</feature>
<evidence type="ECO:0000256" key="5">
    <source>
        <dbReference type="ARBA" id="ARBA00022840"/>
    </source>
</evidence>
<dbReference type="InterPro" id="IPR027417">
    <property type="entry name" value="P-loop_NTPase"/>
</dbReference>
<dbReference type="PANTHER" id="PTHR19241">
    <property type="entry name" value="ATP-BINDING CASSETTE TRANSPORTER"/>
    <property type="match status" value="1"/>
</dbReference>
<dbReference type="VEuPathDB" id="FungiDB:H310_08925"/>
<name>A0A024TW32_9STRA</name>
<dbReference type="EMBL" id="KI913970">
    <property type="protein sequence ID" value="ETV98199.1"/>
    <property type="molecule type" value="Genomic_DNA"/>
</dbReference>
<dbReference type="InterPro" id="IPR013525">
    <property type="entry name" value="ABC2_TM"/>
</dbReference>
<feature type="transmembrane region" description="Helical" evidence="9">
    <location>
        <begin position="622"/>
        <end position="641"/>
    </location>
</feature>
<dbReference type="PROSITE" id="PS00211">
    <property type="entry name" value="ABC_TRANSPORTER_1"/>
    <property type="match status" value="1"/>
</dbReference>
<evidence type="ECO:0000256" key="2">
    <source>
        <dbReference type="ARBA" id="ARBA00022448"/>
    </source>
</evidence>
<feature type="transmembrane region" description="Helical" evidence="9">
    <location>
        <begin position="1037"/>
        <end position="1056"/>
    </location>
</feature>
<accession>A0A024TW32</accession>
<feature type="region of interest" description="Disordered" evidence="8">
    <location>
        <begin position="1"/>
        <end position="29"/>
    </location>
</feature>
<feature type="transmembrane region" description="Helical" evidence="9">
    <location>
        <begin position="1068"/>
        <end position="1091"/>
    </location>
</feature>
<dbReference type="GO" id="GO:0005524">
    <property type="term" value="F:ATP binding"/>
    <property type="evidence" value="ECO:0007669"/>
    <property type="project" value="UniProtKB-KW"/>
</dbReference>
<evidence type="ECO:0000259" key="10">
    <source>
        <dbReference type="PROSITE" id="PS50893"/>
    </source>
</evidence>
<dbReference type="Pfam" id="PF00005">
    <property type="entry name" value="ABC_tran"/>
    <property type="match status" value="2"/>
</dbReference>
<dbReference type="PROSITE" id="PS50893">
    <property type="entry name" value="ABC_TRANSPORTER_2"/>
    <property type="match status" value="2"/>
</dbReference>
<feature type="domain" description="ABC transporter" evidence="10">
    <location>
        <begin position="57"/>
        <end position="303"/>
    </location>
</feature>
<gene>
    <name evidence="11" type="ORF">H310_08925</name>
</gene>
<evidence type="ECO:0000256" key="3">
    <source>
        <dbReference type="ARBA" id="ARBA00022692"/>
    </source>
</evidence>